<comment type="similarity">
    <text evidence="1 15 16">Belongs to the ATPase B chain family.</text>
</comment>
<evidence type="ECO:0000256" key="12">
    <source>
        <dbReference type="ARBA" id="ARBA00025614"/>
    </source>
</evidence>
<keyword evidence="8 15" id="KW-0406">Ion transport</keyword>
<accession>A0ABT7PM99</accession>
<keyword evidence="7 15" id="KW-1133">Transmembrane helix</keyword>
<evidence type="ECO:0000256" key="16">
    <source>
        <dbReference type="RuleBase" id="RU003848"/>
    </source>
</evidence>
<dbReference type="EMBL" id="JASZZN010000015">
    <property type="protein sequence ID" value="MDM4017605.1"/>
    <property type="molecule type" value="Genomic_DNA"/>
</dbReference>
<keyword evidence="19" id="KW-0732">Signal</keyword>
<dbReference type="InterPro" id="IPR005864">
    <property type="entry name" value="ATP_synth_F0_bsu_bac"/>
</dbReference>
<evidence type="ECO:0000256" key="5">
    <source>
        <dbReference type="ARBA" id="ARBA00022692"/>
    </source>
</evidence>
<keyword evidence="9 15" id="KW-0472">Membrane</keyword>
<proteinExistence type="inferred from homology"/>
<comment type="subcellular location">
    <subcellularLocation>
        <location evidence="15">Cell membrane</location>
        <topology evidence="15">Single-pass membrane protein</topology>
    </subcellularLocation>
    <subcellularLocation>
        <location evidence="14">Endomembrane system</location>
        <topology evidence="14">Single-pass membrane protein</topology>
    </subcellularLocation>
</comment>
<reference evidence="20 21" key="1">
    <citation type="submission" date="2023-06" db="EMBL/GenBank/DDBJ databases">
        <title>Roseiconus lacunae JC819 isolated from Gulf of Mannar region, Tamil Nadu.</title>
        <authorList>
            <person name="Pk S."/>
            <person name="Ch S."/>
            <person name="Ch V.R."/>
        </authorList>
    </citation>
    <scope>NUCLEOTIDE SEQUENCE [LARGE SCALE GENOMIC DNA]</scope>
    <source>
        <strain evidence="20 21">JC819</strain>
    </source>
</reference>
<dbReference type="PANTHER" id="PTHR33445:SF1">
    <property type="entry name" value="ATP SYNTHASE SUBUNIT B"/>
    <property type="match status" value="1"/>
</dbReference>
<evidence type="ECO:0000256" key="3">
    <source>
        <dbReference type="ARBA" id="ARBA00022475"/>
    </source>
</evidence>
<dbReference type="Proteomes" id="UP001239462">
    <property type="component" value="Unassembled WGS sequence"/>
</dbReference>
<keyword evidence="6 15" id="KW-0375">Hydrogen ion transport</keyword>
<name>A0ABT7PM99_9BACT</name>
<keyword evidence="2 15" id="KW-0813">Transport</keyword>
<evidence type="ECO:0000256" key="13">
    <source>
        <dbReference type="ARBA" id="ARBA00026054"/>
    </source>
</evidence>
<evidence type="ECO:0000256" key="19">
    <source>
        <dbReference type="SAM" id="SignalP"/>
    </source>
</evidence>
<keyword evidence="5 15" id="KW-0812">Transmembrane</keyword>
<evidence type="ECO:0000256" key="8">
    <source>
        <dbReference type="ARBA" id="ARBA00023065"/>
    </source>
</evidence>
<dbReference type="InterPro" id="IPR002146">
    <property type="entry name" value="ATP_synth_b/b'su_bac/chlpt"/>
</dbReference>
<comment type="function">
    <text evidence="12">Component of the F(0) channel, it forms part of the peripheral stalk, linking F(1) to F(0). The b'-subunit is a diverged and duplicated form of b found in plants and photosynthetic bacteria.</text>
</comment>
<feature type="coiled-coil region" evidence="17">
    <location>
        <begin position="110"/>
        <end position="181"/>
    </location>
</feature>
<feature type="chain" id="PRO_5045448490" description="ATP synthase subunit b" evidence="19">
    <location>
        <begin position="26"/>
        <end position="226"/>
    </location>
</feature>
<organism evidence="20 21">
    <name type="scientific">Roseiconus lacunae</name>
    <dbReference type="NCBI Taxonomy" id="2605694"/>
    <lineage>
        <taxon>Bacteria</taxon>
        <taxon>Pseudomonadati</taxon>
        <taxon>Planctomycetota</taxon>
        <taxon>Planctomycetia</taxon>
        <taxon>Pirellulales</taxon>
        <taxon>Pirellulaceae</taxon>
        <taxon>Roseiconus</taxon>
    </lineage>
</organism>
<keyword evidence="4 15" id="KW-0138">CF(0)</keyword>
<protein>
    <recommendedName>
        <fullName evidence="15">ATP synthase subunit b</fullName>
    </recommendedName>
    <alternativeName>
        <fullName evidence="15">ATP synthase F(0) sector subunit b</fullName>
    </alternativeName>
    <alternativeName>
        <fullName evidence="15">ATPase subunit I</fullName>
    </alternativeName>
    <alternativeName>
        <fullName evidence="15">F-type ATPase subunit b</fullName>
        <shortName evidence="15">F-ATPase subunit b</shortName>
    </alternativeName>
</protein>
<comment type="function">
    <text evidence="11 15">F(1)F(0) ATP synthase produces ATP from ADP in the presence of a proton or sodium gradient. F-type ATPases consist of two structural domains, F(1) containing the extramembraneous catalytic core and F(0) containing the membrane proton channel, linked together by a central stalk and a peripheral stalk. During catalysis, ATP synthesis in the catalytic domain of F(1) is coupled via a rotary mechanism of the central stalk subunits to proton translocation.</text>
</comment>
<evidence type="ECO:0000256" key="2">
    <source>
        <dbReference type="ARBA" id="ARBA00022448"/>
    </source>
</evidence>
<dbReference type="HAMAP" id="MF_01398">
    <property type="entry name" value="ATP_synth_b_bprime"/>
    <property type="match status" value="1"/>
</dbReference>
<feature type="transmembrane region" description="Helical" evidence="15">
    <location>
        <begin position="71"/>
        <end position="92"/>
    </location>
</feature>
<keyword evidence="3 15" id="KW-1003">Cell membrane</keyword>
<evidence type="ECO:0000256" key="18">
    <source>
        <dbReference type="SAM" id="MobiDB-lite"/>
    </source>
</evidence>
<dbReference type="InterPro" id="IPR050059">
    <property type="entry name" value="ATP_synthase_B_chain"/>
</dbReference>
<evidence type="ECO:0000256" key="1">
    <source>
        <dbReference type="ARBA" id="ARBA00005513"/>
    </source>
</evidence>
<dbReference type="CDD" id="cd06503">
    <property type="entry name" value="ATP-synt_Fo_b"/>
    <property type="match status" value="1"/>
</dbReference>
<comment type="subunit">
    <text evidence="13">F-type ATPases have 2 components, F(1) - the catalytic core - and F(0) - the membrane proton channel. F(1) has five subunits: alpha(3), beta(3), gamma(1), delta(1), epsilon(1). F(0) has four main subunits: a(1), b(2) and c(10-14). The alpha and beta chains form an alternating ring which encloses part of the gamma chain. F(1) is attached to F(0) by a central stalk formed by the gamma and epsilon chains, while a peripheral stalk is formed by the delta and b chains.</text>
</comment>
<feature type="region of interest" description="Disordered" evidence="18">
    <location>
        <begin position="27"/>
        <end position="64"/>
    </location>
</feature>
<sequence length="226" mass="24056">MSMLKTLLLACVLVLAVPASHVVRAADEADQPHAAETHEGDADHGDADHGEAGHDDHAEGPMPPILSFDPGAAVANLAIFLGVFLILAKFVWPVILGGLKAREDKIHSDLHQAQEANEKAQQILADYEKKVAEANTEAQAILADARKDAQANAAKIVDEAKAEASRQSERAQADIETAKKVALAEIADQTAQVAMAVAKQVVGRELQPNDHSDLIRNALDQIPSKN</sequence>
<dbReference type="PANTHER" id="PTHR33445">
    <property type="entry name" value="ATP SYNTHASE SUBUNIT B', CHLOROPLASTIC"/>
    <property type="match status" value="1"/>
</dbReference>
<evidence type="ECO:0000313" key="21">
    <source>
        <dbReference type="Proteomes" id="UP001239462"/>
    </source>
</evidence>
<dbReference type="Pfam" id="PF00430">
    <property type="entry name" value="ATP-synt_B"/>
    <property type="match status" value="1"/>
</dbReference>
<evidence type="ECO:0000256" key="17">
    <source>
        <dbReference type="SAM" id="Coils"/>
    </source>
</evidence>
<keyword evidence="10 15" id="KW-0066">ATP synthesis</keyword>
<dbReference type="NCBIfam" id="TIGR01144">
    <property type="entry name" value="ATP_synt_b"/>
    <property type="match status" value="1"/>
</dbReference>
<evidence type="ECO:0000256" key="10">
    <source>
        <dbReference type="ARBA" id="ARBA00023310"/>
    </source>
</evidence>
<evidence type="ECO:0000313" key="20">
    <source>
        <dbReference type="EMBL" id="MDM4017605.1"/>
    </source>
</evidence>
<evidence type="ECO:0000256" key="6">
    <source>
        <dbReference type="ARBA" id="ARBA00022781"/>
    </source>
</evidence>
<comment type="subunit">
    <text evidence="15">F-type ATPases have 2 components, F(1) - the catalytic core - and F(0) - the membrane proton channel. F(1) has five subunits: alpha(3), beta(3), gamma(1), delta(1), epsilon(1). F(0) has three main subunits: a(1), b(2) and c(10-14). The alpha and beta chains form an alternating ring which encloses part of the gamma chain. F(1) is attached to F(0) by a central stalk formed by the gamma and epsilon chains, while a peripheral stalk is formed by the delta and b chains.</text>
</comment>
<feature type="signal peptide" evidence="19">
    <location>
        <begin position="1"/>
        <end position="25"/>
    </location>
</feature>
<dbReference type="RefSeq" id="WP_230776684.1">
    <property type="nucleotide sequence ID" value="NZ_CP141221.1"/>
</dbReference>
<evidence type="ECO:0000256" key="4">
    <source>
        <dbReference type="ARBA" id="ARBA00022547"/>
    </source>
</evidence>
<keyword evidence="21" id="KW-1185">Reference proteome</keyword>
<comment type="caution">
    <text evidence="20">The sequence shown here is derived from an EMBL/GenBank/DDBJ whole genome shotgun (WGS) entry which is preliminary data.</text>
</comment>
<evidence type="ECO:0000256" key="15">
    <source>
        <dbReference type="HAMAP-Rule" id="MF_01398"/>
    </source>
</evidence>
<evidence type="ECO:0000256" key="14">
    <source>
        <dbReference type="ARBA" id="ARBA00037847"/>
    </source>
</evidence>
<evidence type="ECO:0000256" key="11">
    <source>
        <dbReference type="ARBA" id="ARBA00025198"/>
    </source>
</evidence>
<evidence type="ECO:0000256" key="7">
    <source>
        <dbReference type="ARBA" id="ARBA00022989"/>
    </source>
</evidence>
<evidence type="ECO:0000256" key="9">
    <source>
        <dbReference type="ARBA" id="ARBA00023136"/>
    </source>
</evidence>
<feature type="compositionally biased region" description="Basic and acidic residues" evidence="18">
    <location>
        <begin position="27"/>
        <end position="59"/>
    </location>
</feature>
<gene>
    <name evidence="15 20" type="primary">atpF</name>
    <name evidence="20" type="ORF">QTN89_19305</name>
</gene>
<keyword evidence="17" id="KW-0175">Coiled coil</keyword>